<accession>A0AAW0N5A1</accession>
<reference evidence="7" key="1">
    <citation type="submission" date="2024-04" db="EMBL/GenBank/DDBJ databases">
        <title>Salinicola lusitanus LLJ914,a marine bacterium isolated from the Okinawa Trough.</title>
        <authorList>
            <person name="Li J."/>
        </authorList>
    </citation>
    <scope>NUCLEOTIDE SEQUENCE [LARGE SCALE GENOMIC DNA]</scope>
</reference>
<evidence type="ECO:0000313" key="6">
    <source>
        <dbReference type="EMBL" id="KAK7884329.1"/>
    </source>
</evidence>
<dbReference type="FunFam" id="1.10.287.1060:FF:000001">
    <property type="entry name" value="Charged multivesicular body protein 4b"/>
    <property type="match status" value="1"/>
</dbReference>
<protein>
    <submittedName>
        <fullName evidence="6">Uncharacterized protein</fullName>
    </submittedName>
</protein>
<keyword evidence="4" id="KW-0813">Transport</keyword>
<dbReference type="GO" id="GO:0032511">
    <property type="term" value="P:late endosome to vacuole transport via multivesicular body sorting pathway"/>
    <property type="evidence" value="ECO:0007669"/>
    <property type="project" value="TreeGrafter"/>
</dbReference>
<evidence type="ECO:0000256" key="4">
    <source>
        <dbReference type="ARBA" id="ARBA00022927"/>
    </source>
</evidence>
<dbReference type="PANTHER" id="PTHR22761">
    <property type="entry name" value="CHARGED MULTIVESICULAR BODY PROTEIN"/>
    <property type="match status" value="1"/>
</dbReference>
<proteinExistence type="inferred from homology"/>
<dbReference type="GO" id="GO:0015031">
    <property type="term" value="P:protein transport"/>
    <property type="evidence" value="ECO:0007669"/>
    <property type="project" value="UniProtKB-KW"/>
</dbReference>
<sequence>MALIAKMFGGGKGGKGPSTQEAIQKLRDTEEMLTKKQEFLEKKIEHELALAKKHGTKNKRAAIQALKRKKRYEKQLEQIDGTLSTIEFQRDSLENANTNTEVLKNMGYAAKAMKAAHDMDIDKVDDLMADISDSENWPRRFLMPFLNLCRMERTLMRMSY</sequence>
<evidence type="ECO:0000256" key="5">
    <source>
        <dbReference type="ARBA" id="ARBA00023054"/>
    </source>
</evidence>
<comment type="subcellular location">
    <subcellularLocation>
        <location evidence="1">Late endosome membrane</location>
        <topology evidence="1">Peripheral membrane protein</topology>
    </subcellularLocation>
</comment>
<evidence type="ECO:0000256" key="3">
    <source>
        <dbReference type="ARBA" id="ARBA00022753"/>
    </source>
</evidence>
<dbReference type="Proteomes" id="UP001460270">
    <property type="component" value="Unassembled WGS sequence"/>
</dbReference>
<dbReference type="GO" id="GO:0060271">
    <property type="term" value="P:cilium assembly"/>
    <property type="evidence" value="ECO:0007669"/>
    <property type="project" value="UniProtKB-ARBA"/>
</dbReference>
<dbReference type="GO" id="GO:0009898">
    <property type="term" value="C:cytoplasmic side of plasma membrane"/>
    <property type="evidence" value="ECO:0007669"/>
    <property type="project" value="TreeGrafter"/>
</dbReference>
<dbReference type="PANTHER" id="PTHR22761:SF10">
    <property type="entry name" value="GH13992P"/>
    <property type="match status" value="1"/>
</dbReference>
<keyword evidence="4" id="KW-0653">Protein transport</keyword>
<comment type="caution">
    <text evidence="6">The sequence shown here is derived from an EMBL/GenBank/DDBJ whole genome shotgun (WGS) entry which is preliminary data.</text>
</comment>
<keyword evidence="7" id="KW-1185">Reference proteome</keyword>
<evidence type="ECO:0000256" key="2">
    <source>
        <dbReference type="ARBA" id="ARBA00006190"/>
    </source>
</evidence>
<dbReference type="AlphaFoldDB" id="A0AAW0N5A1"/>
<gene>
    <name evidence="6" type="ORF">WMY93_027452</name>
</gene>
<comment type="similarity">
    <text evidence="2">Belongs to the SNF7 family.</text>
</comment>
<dbReference type="GO" id="GO:0006900">
    <property type="term" value="P:vesicle budding from membrane"/>
    <property type="evidence" value="ECO:0007669"/>
    <property type="project" value="TreeGrafter"/>
</dbReference>
<dbReference type="GO" id="GO:0005771">
    <property type="term" value="C:multivesicular body"/>
    <property type="evidence" value="ECO:0007669"/>
    <property type="project" value="TreeGrafter"/>
</dbReference>
<organism evidence="6 7">
    <name type="scientific">Mugilogobius chulae</name>
    <name type="common">yellowstripe goby</name>
    <dbReference type="NCBI Taxonomy" id="88201"/>
    <lineage>
        <taxon>Eukaryota</taxon>
        <taxon>Metazoa</taxon>
        <taxon>Chordata</taxon>
        <taxon>Craniata</taxon>
        <taxon>Vertebrata</taxon>
        <taxon>Euteleostomi</taxon>
        <taxon>Actinopterygii</taxon>
        <taxon>Neopterygii</taxon>
        <taxon>Teleostei</taxon>
        <taxon>Neoteleostei</taxon>
        <taxon>Acanthomorphata</taxon>
        <taxon>Gobiaria</taxon>
        <taxon>Gobiiformes</taxon>
        <taxon>Gobioidei</taxon>
        <taxon>Gobiidae</taxon>
        <taxon>Gobionellinae</taxon>
        <taxon>Mugilogobius</taxon>
    </lineage>
</organism>
<dbReference type="GO" id="GO:0000815">
    <property type="term" value="C:ESCRT III complex"/>
    <property type="evidence" value="ECO:0007669"/>
    <property type="project" value="TreeGrafter"/>
</dbReference>
<evidence type="ECO:0000256" key="1">
    <source>
        <dbReference type="ARBA" id="ARBA00004633"/>
    </source>
</evidence>
<evidence type="ECO:0000313" key="7">
    <source>
        <dbReference type="Proteomes" id="UP001460270"/>
    </source>
</evidence>
<name>A0AAW0N5A1_9GOBI</name>
<keyword evidence="5" id="KW-0175">Coiled coil</keyword>
<dbReference type="GO" id="GO:0031902">
    <property type="term" value="C:late endosome membrane"/>
    <property type="evidence" value="ECO:0007669"/>
    <property type="project" value="UniProtKB-SubCell"/>
</dbReference>
<dbReference type="Pfam" id="PF03357">
    <property type="entry name" value="Snf7"/>
    <property type="match status" value="1"/>
</dbReference>
<keyword evidence="3" id="KW-0967">Endosome</keyword>
<dbReference type="EMBL" id="JBBPFD010000020">
    <property type="protein sequence ID" value="KAK7884329.1"/>
    <property type="molecule type" value="Genomic_DNA"/>
</dbReference>
<dbReference type="InterPro" id="IPR005024">
    <property type="entry name" value="Snf7_fam"/>
</dbReference>
<dbReference type="Gene3D" id="1.10.287.1060">
    <property type="entry name" value="ESAT-6-like"/>
    <property type="match status" value="1"/>
</dbReference>